<dbReference type="RefSeq" id="WP_245998826.1">
    <property type="nucleotide sequence ID" value="NZ_CP033897.1"/>
</dbReference>
<dbReference type="AlphaFoldDB" id="A0A3G6J2N0"/>
<sequence length="65" mass="6745">MIQQAMIARIYKLYTDEEGMSTIEYAMGSLAAAALAAALYLVVSSGSVSDALESIITSALNNSPG</sequence>
<dbReference type="Proteomes" id="UP000271587">
    <property type="component" value="Chromosome"/>
</dbReference>
<feature type="transmembrane region" description="Helical" evidence="1">
    <location>
        <begin position="21"/>
        <end position="43"/>
    </location>
</feature>
<dbReference type="EMBL" id="CP033897">
    <property type="protein sequence ID" value="AZA12277.1"/>
    <property type="molecule type" value="Genomic_DNA"/>
</dbReference>
<evidence type="ECO:0000313" key="3">
    <source>
        <dbReference type="Proteomes" id="UP000271587"/>
    </source>
</evidence>
<name>A0A3G6J2N0_9CORY</name>
<dbReference type="Pfam" id="PF14029">
    <property type="entry name" value="DUF4244"/>
    <property type="match status" value="1"/>
</dbReference>
<keyword evidence="1" id="KW-0472">Membrane</keyword>
<accession>A0A3G6J2N0</accession>
<evidence type="ECO:0000313" key="2">
    <source>
        <dbReference type="EMBL" id="AZA12277.1"/>
    </source>
</evidence>
<organism evidence="2 3">
    <name type="scientific">Corynebacterium gerontici</name>
    <dbReference type="NCBI Taxonomy" id="2079234"/>
    <lineage>
        <taxon>Bacteria</taxon>
        <taxon>Bacillati</taxon>
        <taxon>Actinomycetota</taxon>
        <taxon>Actinomycetes</taxon>
        <taxon>Mycobacteriales</taxon>
        <taxon>Corynebacteriaceae</taxon>
        <taxon>Corynebacterium</taxon>
    </lineage>
</organism>
<protein>
    <recommendedName>
        <fullName evidence="4">DUF4244 domain-containing protein</fullName>
    </recommendedName>
</protein>
<keyword evidence="1" id="KW-0812">Transmembrane</keyword>
<dbReference type="InterPro" id="IPR025338">
    <property type="entry name" value="DUF4244"/>
</dbReference>
<evidence type="ECO:0008006" key="4">
    <source>
        <dbReference type="Google" id="ProtNLM"/>
    </source>
</evidence>
<reference evidence="2 3" key="1">
    <citation type="submission" date="2018-11" db="EMBL/GenBank/DDBJ databases">
        <authorList>
            <person name="Kleinhagauer T."/>
            <person name="Glaeser S.P."/>
            <person name="Spergser J."/>
            <person name="Ruckert C."/>
            <person name="Kaempfer P."/>
            <person name="Busse H.-J."/>
        </authorList>
    </citation>
    <scope>NUCLEOTIDE SEQUENCE [LARGE SCALE GENOMIC DNA]</scope>
    <source>
        <strain evidence="2 3">W8</strain>
    </source>
</reference>
<dbReference type="KEGG" id="cgk:CGERO_09955"/>
<keyword evidence="3" id="KW-1185">Reference proteome</keyword>
<gene>
    <name evidence="2" type="ORF">CGERO_09955</name>
</gene>
<proteinExistence type="predicted"/>
<keyword evidence="1" id="KW-1133">Transmembrane helix</keyword>
<evidence type="ECO:0000256" key="1">
    <source>
        <dbReference type="SAM" id="Phobius"/>
    </source>
</evidence>